<feature type="domain" description="Radical SAM core" evidence="7">
    <location>
        <begin position="23"/>
        <end position="248"/>
    </location>
</feature>
<dbReference type="Proteomes" id="UP000177676">
    <property type="component" value="Unassembled WGS sequence"/>
</dbReference>
<keyword evidence="3" id="KW-0949">S-adenosyl-L-methionine</keyword>
<evidence type="ECO:0000256" key="2">
    <source>
        <dbReference type="ARBA" id="ARBA00022485"/>
    </source>
</evidence>
<dbReference type="SUPFAM" id="SSF102114">
    <property type="entry name" value="Radical SAM enzymes"/>
    <property type="match status" value="1"/>
</dbReference>
<proteinExistence type="predicted"/>
<evidence type="ECO:0000259" key="7">
    <source>
        <dbReference type="PROSITE" id="PS51918"/>
    </source>
</evidence>
<protein>
    <submittedName>
        <fullName evidence="8">Radical SAM protein</fullName>
    </submittedName>
</protein>
<dbReference type="SFLD" id="SFLDG01067">
    <property type="entry name" value="SPASM/twitch_domain_containing"/>
    <property type="match status" value="1"/>
</dbReference>
<dbReference type="InterPro" id="IPR050377">
    <property type="entry name" value="Radical_SAM_PqqE_MftC-like"/>
</dbReference>
<dbReference type="InterPro" id="IPR013785">
    <property type="entry name" value="Aldolase_TIM"/>
</dbReference>
<dbReference type="GO" id="GO:0046872">
    <property type="term" value="F:metal ion binding"/>
    <property type="evidence" value="ECO:0007669"/>
    <property type="project" value="UniProtKB-KW"/>
</dbReference>
<dbReference type="Pfam" id="PF04055">
    <property type="entry name" value="Radical_SAM"/>
    <property type="match status" value="1"/>
</dbReference>
<dbReference type="Gene3D" id="3.20.20.70">
    <property type="entry name" value="Aldolase class I"/>
    <property type="match status" value="1"/>
</dbReference>
<dbReference type="EMBL" id="MGKS01000013">
    <property type="protein sequence ID" value="OGN32519.1"/>
    <property type="molecule type" value="Genomic_DNA"/>
</dbReference>
<evidence type="ECO:0000313" key="8">
    <source>
        <dbReference type="EMBL" id="OGN32519.1"/>
    </source>
</evidence>
<dbReference type="PANTHER" id="PTHR11228">
    <property type="entry name" value="RADICAL SAM DOMAIN PROTEIN"/>
    <property type="match status" value="1"/>
</dbReference>
<keyword evidence="6" id="KW-0411">Iron-sulfur</keyword>
<evidence type="ECO:0000256" key="3">
    <source>
        <dbReference type="ARBA" id="ARBA00022691"/>
    </source>
</evidence>
<evidence type="ECO:0000256" key="1">
    <source>
        <dbReference type="ARBA" id="ARBA00001966"/>
    </source>
</evidence>
<dbReference type="SFLD" id="SFLDG01387">
    <property type="entry name" value="BtrN-like_SPASM_domain_contain"/>
    <property type="match status" value="1"/>
</dbReference>
<keyword evidence="2" id="KW-0004">4Fe-4S</keyword>
<dbReference type="SFLD" id="SFLDS00029">
    <property type="entry name" value="Radical_SAM"/>
    <property type="match status" value="1"/>
</dbReference>
<sequence>MKAKIKPRIDLENRTKLETVIPLKTPFIINVDPADVCNFQCKFCPTADRELMKATPGRFFGLMDFNLYKKVVDDIGQFEQPIKVLRLYKEGEPLLHPKFPEMVKYARQSGCCERIDTTTNASRLSPELNVRLTEAGLDRLNVSIYGMNPKQYQSFSGATVDFDRLVANIRHFYERRGKCEMIIKINGDIISEEDKQRFYDVFGDIADGVYIEHIMSCWPEFDLVEHGVTVNPELGIYGQPIKEVQVCPYIFYSFSINSNGSASACFLDWERKLVIGDTRTQSVKEIWEGAQLLAHQKMMLRGERKGHLVCGNCDQLRRGHPDDIDVYAEALLSRMRAG</sequence>
<keyword evidence="5" id="KW-0408">Iron</keyword>
<keyword evidence="4" id="KW-0479">Metal-binding</keyword>
<dbReference type="CDD" id="cd01335">
    <property type="entry name" value="Radical_SAM"/>
    <property type="match status" value="1"/>
</dbReference>
<comment type="cofactor">
    <cofactor evidence="1">
        <name>[4Fe-4S] cluster</name>
        <dbReference type="ChEBI" id="CHEBI:49883"/>
    </cofactor>
</comment>
<evidence type="ECO:0000256" key="5">
    <source>
        <dbReference type="ARBA" id="ARBA00023004"/>
    </source>
</evidence>
<dbReference type="InterPro" id="IPR034391">
    <property type="entry name" value="AdoMet-like_SPASM_containing"/>
</dbReference>
<dbReference type="InterPro" id="IPR023885">
    <property type="entry name" value="4Fe4S-binding_SPASM_dom"/>
</dbReference>
<evidence type="ECO:0000256" key="4">
    <source>
        <dbReference type="ARBA" id="ARBA00022723"/>
    </source>
</evidence>
<dbReference type="PANTHER" id="PTHR11228:SF7">
    <property type="entry name" value="PQQA PEPTIDE CYCLASE"/>
    <property type="match status" value="1"/>
</dbReference>
<dbReference type="Pfam" id="PF13186">
    <property type="entry name" value="SPASM"/>
    <property type="match status" value="1"/>
</dbReference>
<dbReference type="GO" id="GO:0003824">
    <property type="term" value="F:catalytic activity"/>
    <property type="evidence" value="ECO:0007669"/>
    <property type="project" value="InterPro"/>
</dbReference>
<evidence type="ECO:0000256" key="6">
    <source>
        <dbReference type="ARBA" id="ARBA00023014"/>
    </source>
</evidence>
<gene>
    <name evidence="8" type="ORF">A3I92_01885</name>
</gene>
<dbReference type="InterPro" id="IPR007197">
    <property type="entry name" value="rSAM"/>
</dbReference>
<name>A0A1F8H6I3_9BACT</name>
<dbReference type="GO" id="GO:0051536">
    <property type="term" value="F:iron-sulfur cluster binding"/>
    <property type="evidence" value="ECO:0007669"/>
    <property type="project" value="UniProtKB-KW"/>
</dbReference>
<organism evidence="8 9">
    <name type="scientific">Candidatus Yanofskybacteria bacterium RIFCSPLOWO2_02_FULL_43_10b</name>
    <dbReference type="NCBI Taxonomy" id="1802704"/>
    <lineage>
        <taxon>Bacteria</taxon>
        <taxon>Candidatus Yanofskyibacteriota</taxon>
    </lineage>
</organism>
<dbReference type="InterPro" id="IPR058240">
    <property type="entry name" value="rSAM_sf"/>
</dbReference>
<comment type="caution">
    <text evidence="8">The sequence shown here is derived from an EMBL/GenBank/DDBJ whole genome shotgun (WGS) entry which is preliminary data.</text>
</comment>
<evidence type="ECO:0000313" key="9">
    <source>
        <dbReference type="Proteomes" id="UP000177676"/>
    </source>
</evidence>
<dbReference type="PROSITE" id="PS51918">
    <property type="entry name" value="RADICAL_SAM"/>
    <property type="match status" value="1"/>
</dbReference>
<reference evidence="8 9" key="1">
    <citation type="journal article" date="2016" name="Nat. Commun.">
        <title>Thousands of microbial genomes shed light on interconnected biogeochemical processes in an aquifer system.</title>
        <authorList>
            <person name="Anantharaman K."/>
            <person name="Brown C.T."/>
            <person name="Hug L.A."/>
            <person name="Sharon I."/>
            <person name="Castelle C.J."/>
            <person name="Probst A.J."/>
            <person name="Thomas B.C."/>
            <person name="Singh A."/>
            <person name="Wilkins M.J."/>
            <person name="Karaoz U."/>
            <person name="Brodie E.L."/>
            <person name="Williams K.H."/>
            <person name="Hubbard S.S."/>
            <person name="Banfield J.F."/>
        </authorList>
    </citation>
    <scope>NUCLEOTIDE SEQUENCE [LARGE SCALE GENOMIC DNA]</scope>
</reference>
<dbReference type="AlphaFoldDB" id="A0A1F8H6I3"/>
<accession>A0A1F8H6I3</accession>